<evidence type="ECO:0000256" key="3">
    <source>
        <dbReference type="ARBA" id="ARBA00022729"/>
    </source>
</evidence>
<dbReference type="CDD" id="cd08517">
    <property type="entry name" value="PBP2_NikA_DppA_OppA_like_13"/>
    <property type="match status" value="1"/>
</dbReference>
<dbReference type="GO" id="GO:0015833">
    <property type="term" value="P:peptide transport"/>
    <property type="evidence" value="ECO:0007669"/>
    <property type="project" value="TreeGrafter"/>
</dbReference>
<feature type="domain" description="Solute-binding protein family 5" evidence="5">
    <location>
        <begin position="81"/>
        <end position="446"/>
    </location>
</feature>
<dbReference type="Gene3D" id="3.40.190.10">
    <property type="entry name" value="Periplasmic binding protein-like II"/>
    <property type="match status" value="1"/>
</dbReference>
<reference evidence="6 7" key="1">
    <citation type="submission" date="2020-10" db="EMBL/GenBank/DDBJ databases">
        <title>Degradation of 1,4-Dioxane by Xanthobacter sp. YN2, via a Novel Group-2 Soluble Di-Iron Monooxygenase.</title>
        <authorList>
            <person name="Ma F."/>
            <person name="Wang Y."/>
            <person name="Yang J."/>
            <person name="Guo H."/>
            <person name="Su D."/>
            <person name="Yu L."/>
        </authorList>
    </citation>
    <scope>NUCLEOTIDE SEQUENCE [LARGE SCALE GENOMIC DNA]</scope>
    <source>
        <strain evidence="6 7">YN2</strain>
    </source>
</reference>
<dbReference type="PANTHER" id="PTHR30290">
    <property type="entry name" value="PERIPLASMIC BINDING COMPONENT OF ABC TRANSPORTER"/>
    <property type="match status" value="1"/>
</dbReference>
<keyword evidence="7" id="KW-1185">Reference proteome</keyword>
<comment type="similarity">
    <text evidence="2">Belongs to the bacterial solute-binding protein 5 family.</text>
</comment>
<comment type="subcellular location">
    <subcellularLocation>
        <location evidence="1">Periplasm</location>
    </subcellularLocation>
</comment>
<feature type="chain" id="PRO_5037446419" evidence="4">
    <location>
        <begin position="26"/>
        <end position="535"/>
    </location>
</feature>
<evidence type="ECO:0000256" key="1">
    <source>
        <dbReference type="ARBA" id="ARBA00004418"/>
    </source>
</evidence>
<dbReference type="RefSeq" id="WP_203194107.1">
    <property type="nucleotide sequence ID" value="NZ_CP063362.1"/>
</dbReference>
<evidence type="ECO:0000313" key="6">
    <source>
        <dbReference type="EMBL" id="QRG07195.1"/>
    </source>
</evidence>
<sequence>MRSGALKLFAVAAAFIGLLPATVLAQTGPSEGTPKRGGTLVTIIQPEPTVLTTTVNNQFSNGAVSVNIYDGLVAYDDNLGLKPALAESWEISPDKLTLTFHLRHGVKWHDGAPFTSADVRFSALEIWKKVHSRGRLTFAELEDVETPDAYTAIFRFRAPSLVVLSALNAWEGQVLPKHLYENTDILKNPHNVEPVGTGPFKFKSWTKGEAIELVRNADYWDAGKPYLDRVIYRFIPDGGARAAAIEIGDVGYAAFDPVPFADIERVRKLPNLKVESRGYEWNAKYYFLEFNLRNPILADIRVRRAFAHAIDRQGLADTVWFGLVTPATGPIPSFTKAFYTADVPTYPFDPKEAERLLDEAGYKRGANGVRFSINQDFQPFNENFRKTAEYIRQNLKRVGVEVNVRSQDLGAFVRRVYGSYDFDINTGQFSVFIDPELGLLRQFWSKSIAPGIPWTNASGYADPGTDKVIEGIKSAADPEQRVALFHELQRRVQRDLPVLPLLELKQFTVYNTNVRGVSVRPDGAMSSLKDIWLAE</sequence>
<evidence type="ECO:0000259" key="5">
    <source>
        <dbReference type="Pfam" id="PF00496"/>
    </source>
</evidence>
<dbReference type="EMBL" id="CP063362">
    <property type="protein sequence ID" value="QRG07195.1"/>
    <property type="molecule type" value="Genomic_DNA"/>
</dbReference>
<dbReference type="GO" id="GO:1904680">
    <property type="term" value="F:peptide transmembrane transporter activity"/>
    <property type="evidence" value="ECO:0007669"/>
    <property type="project" value="TreeGrafter"/>
</dbReference>
<dbReference type="PANTHER" id="PTHR30290:SF38">
    <property type="entry name" value="D,D-DIPEPTIDE-BINDING PERIPLASMIC PROTEIN DDPA-RELATED"/>
    <property type="match status" value="1"/>
</dbReference>
<accession>A0A974SIX5</accession>
<dbReference type="AlphaFoldDB" id="A0A974SIX5"/>
<proteinExistence type="inferred from homology"/>
<dbReference type="InterPro" id="IPR023765">
    <property type="entry name" value="SBP_5_CS"/>
</dbReference>
<protein>
    <submittedName>
        <fullName evidence="6">ABC transporter substrate-binding protein</fullName>
    </submittedName>
</protein>
<gene>
    <name evidence="6" type="ORF">EZH22_01765</name>
</gene>
<evidence type="ECO:0000313" key="7">
    <source>
        <dbReference type="Proteomes" id="UP000596427"/>
    </source>
</evidence>
<dbReference type="Gene3D" id="3.10.105.10">
    <property type="entry name" value="Dipeptide-binding Protein, Domain 3"/>
    <property type="match status" value="1"/>
</dbReference>
<evidence type="ECO:0000256" key="2">
    <source>
        <dbReference type="ARBA" id="ARBA00005695"/>
    </source>
</evidence>
<dbReference type="PIRSF" id="PIRSF002741">
    <property type="entry name" value="MppA"/>
    <property type="match status" value="1"/>
</dbReference>
<dbReference type="Pfam" id="PF00496">
    <property type="entry name" value="SBP_bac_5"/>
    <property type="match status" value="1"/>
</dbReference>
<dbReference type="InterPro" id="IPR039424">
    <property type="entry name" value="SBP_5"/>
</dbReference>
<dbReference type="KEGG" id="xdi:EZH22_01765"/>
<dbReference type="Proteomes" id="UP000596427">
    <property type="component" value="Chromosome"/>
</dbReference>
<dbReference type="PROSITE" id="PS01040">
    <property type="entry name" value="SBP_BACTERIAL_5"/>
    <property type="match status" value="1"/>
</dbReference>
<dbReference type="InterPro" id="IPR000914">
    <property type="entry name" value="SBP_5_dom"/>
</dbReference>
<dbReference type="GO" id="GO:0043190">
    <property type="term" value="C:ATP-binding cassette (ABC) transporter complex"/>
    <property type="evidence" value="ECO:0007669"/>
    <property type="project" value="InterPro"/>
</dbReference>
<name>A0A974SIX5_9HYPH</name>
<dbReference type="GO" id="GO:0030288">
    <property type="term" value="C:outer membrane-bounded periplasmic space"/>
    <property type="evidence" value="ECO:0007669"/>
    <property type="project" value="UniProtKB-ARBA"/>
</dbReference>
<keyword evidence="3 4" id="KW-0732">Signal</keyword>
<dbReference type="Gene3D" id="3.90.76.10">
    <property type="entry name" value="Dipeptide-binding Protein, Domain 1"/>
    <property type="match status" value="1"/>
</dbReference>
<dbReference type="SUPFAM" id="SSF53850">
    <property type="entry name" value="Periplasmic binding protein-like II"/>
    <property type="match status" value="1"/>
</dbReference>
<evidence type="ECO:0000256" key="4">
    <source>
        <dbReference type="SAM" id="SignalP"/>
    </source>
</evidence>
<dbReference type="InterPro" id="IPR030678">
    <property type="entry name" value="Peptide/Ni-bd"/>
</dbReference>
<feature type="signal peptide" evidence="4">
    <location>
        <begin position="1"/>
        <end position="25"/>
    </location>
</feature>
<organism evidence="6 7">
    <name type="scientific">Xanthobacter dioxanivorans</name>
    <dbReference type="NCBI Taxonomy" id="2528964"/>
    <lineage>
        <taxon>Bacteria</taxon>
        <taxon>Pseudomonadati</taxon>
        <taxon>Pseudomonadota</taxon>
        <taxon>Alphaproteobacteria</taxon>
        <taxon>Hyphomicrobiales</taxon>
        <taxon>Xanthobacteraceae</taxon>
        <taxon>Xanthobacter</taxon>
    </lineage>
</organism>